<keyword evidence="1" id="KW-0813">Transport</keyword>
<dbReference type="GeneID" id="44130597"/>
<dbReference type="AlphaFoldDB" id="A0A0E3K6R8"/>
<accession>A0A0E3K6R8</accession>
<evidence type="ECO:0000313" key="14">
    <source>
        <dbReference type="EMBL" id="AZF82267.1"/>
    </source>
</evidence>
<dbReference type="Gene3D" id="2.60.40.420">
    <property type="entry name" value="Cupredoxins - blue copper proteins"/>
    <property type="match status" value="1"/>
</dbReference>
<gene>
    <name evidence="16" type="ORF">HFC64_03560</name>
    <name evidence="8" type="ORF">SULA_2631</name>
    <name evidence="6" type="ORF">SULB_2632</name>
    <name evidence="7" type="ORF">SULC_2628</name>
    <name evidence="9" type="ORF">SULG_13395</name>
    <name evidence="10" type="ORF">SULH_13395</name>
    <name evidence="11" type="ORF">SULI_13395</name>
    <name evidence="12" type="ORF">SULM_13385</name>
    <name evidence="13" type="ORF">SULN_13375</name>
    <name evidence="14" type="ORF">SULO_13395</name>
    <name evidence="15" type="ORF">SULZ_13415</name>
</gene>
<sequence>MESKKLLLIGVIIAVVVASVVGYAYYYSYYLPVQSSVTYYNQQLQYMGYYAQGNFGMMGGGMMGGGGAYHMMGYYGGYATLYENTITISEAISMMRNVPSYVKVFPNNNTLLFTSSNIVLVVLGMGHERATNLTGQQPPAYAQHDVFVIYGLINPTLIIPRGATVQVVFINLDEDMLHNIAITPVPPPYPYYPMMYIRMNTVGMTPMLPYVNYNSGQAYEFSFTTTFSQPAVYYYVCEYPGHAEMGMYGKIIVV</sequence>
<evidence type="ECO:0000313" key="16">
    <source>
        <dbReference type="EMBL" id="QPG49086.1"/>
    </source>
</evidence>
<dbReference type="PATRIC" id="fig|2287.6.peg.2810"/>
<dbReference type="Proteomes" id="UP000273443">
    <property type="component" value="Chromosome"/>
</dbReference>
<feature type="domain" description="Blue (type 1) copper" evidence="5">
    <location>
        <begin position="166"/>
        <end position="253"/>
    </location>
</feature>
<dbReference type="Proteomes" id="UP000033057">
    <property type="component" value="Chromosome"/>
</dbReference>
<proteinExistence type="predicted"/>
<dbReference type="Proteomes" id="UP000282269">
    <property type="component" value="Chromosome"/>
</dbReference>
<evidence type="ECO:0000259" key="5">
    <source>
        <dbReference type="Pfam" id="PF00127"/>
    </source>
</evidence>
<evidence type="ECO:0000313" key="7">
    <source>
        <dbReference type="EMBL" id="AKA77422.1"/>
    </source>
</evidence>
<keyword evidence="2" id="KW-0479">Metal-binding</keyword>
<dbReference type="Proteomes" id="UP000269431">
    <property type="component" value="Chromosome"/>
</dbReference>
<dbReference type="InterPro" id="IPR000923">
    <property type="entry name" value="BlueCu_1"/>
</dbReference>
<dbReference type="InterPro" id="IPR028871">
    <property type="entry name" value="BlueCu_1_BS"/>
</dbReference>
<dbReference type="EMBL" id="CP033241">
    <property type="protein sequence ID" value="AZF84860.1"/>
    <property type="molecule type" value="Genomic_DNA"/>
</dbReference>
<dbReference type="KEGG" id="ssof:SULC_2628"/>
<protein>
    <recommendedName>
        <fullName evidence="5">Blue (type 1) copper domain-containing protein</fullName>
    </recommendedName>
</protein>
<dbReference type="GO" id="GO:0009055">
    <property type="term" value="F:electron transfer activity"/>
    <property type="evidence" value="ECO:0007669"/>
    <property type="project" value="InterPro"/>
</dbReference>
<evidence type="ECO:0000313" key="18">
    <source>
        <dbReference type="Proteomes" id="UP000033085"/>
    </source>
</evidence>
<dbReference type="EMBL" id="CP011057">
    <property type="protein sequence ID" value="AKA80113.1"/>
    <property type="molecule type" value="Genomic_DNA"/>
</dbReference>
<dbReference type="InterPro" id="IPR008972">
    <property type="entry name" value="Cupredoxin"/>
</dbReference>
<dbReference type="SUPFAM" id="SSF49503">
    <property type="entry name" value="Cupredoxins"/>
    <property type="match status" value="1"/>
</dbReference>
<evidence type="ECO:0000313" key="23">
    <source>
        <dbReference type="Proteomes" id="UP000273443"/>
    </source>
</evidence>
<dbReference type="Proteomes" id="UP000278715">
    <property type="component" value="Chromosome"/>
</dbReference>
<evidence type="ECO:0000256" key="3">
    <source>
        <dbReference type="ARBA" id="ARBA00022982"/>
    </source>
</evidence>
<dbReference type="EMBL" id="CP050869">
    <property type="protein sequence ID" value="QPG49086.1"/>
    <property type="molecule type" value="Genomic_DNA"/>
</dbReference>
<name>A0A0E3K6R8_SACSO</name>
<reference evidence="17 18" key="1">
    <citation type="journal article" date="2015" name="Genome Announc.">
        <title>Complete Genome Sequence of Sulfolobus solfataricus Strain 98/2 and Evolved Derivatives.</title>
        <authorList>
            <person name="McCarthy S."/>
            <person name="Gradnigo J."/>
            <person name="Johnson T."/>
            <person name="Payne S."/>
            <person name="Lipzen A."/>
            <person name="Martin J."/>
            <person name="Schackwitz W."/>
            <person name="Moriyama E."/>
            <person name="Blum P."/>
        </authorList>
    </citation>
    <scope>NUCLEOTIDE SEQUENCE [LARGE SCALE GENOMIC DNA]</scope>
    <source>
        <strain evidence="17">98/2 SULC</strain>
        <strain evidence="6">SARC-B</strain>
        <strain evidence="7">SARC-C</strain>
        <strain evidence="8 19">SULA</strain>
        <strain evidence="18">SULB</strain>
    </source>
</reference>
<dbReference type="Proteomes" id="UP000033085">
    <property type="component" value="Chromosome"/>
</dbReference>
<dbReference type="Pfam" id="PF00127">
    <property type="entry name" value="Copper-bind"/>
    <property type="match status" value="1"/>
</dbReference>
<evidence type="ECO:0000313" key="22">
    <source>
        <dbReference type="Proteomes" id="UP000273194"/>
    </source>
</evidence>
<dbReference type="EMBL" id="CP033235">
    <property type="protein sequence ID" value="AZF69193.1"/>
    <property type="molecule type" value="Genomic_DNA"/>
</dbReference>
<reference evidence="16 27" key="4">
    <citation type="journal article" date="2020" name="Nat. Commun.">
        <title>The structures of two archaeal type IV pili illuminate evolutionary relationships.</title>
        <authorList>
            <person name="Wang F."/>
            <person name="Baquero D.P."/>
            <person name="Su Z."/>
            <person name="Beltran L.C."/>
            <person name="Prangishvili D."/>
            <person name="Krupovic M."/>
            <person name="Egelman E.H."/>
        </authorList>
    </citation>
    <scope>NUCLEOTIDE SEQUENCE [LARGE SCALE GENOMIC DNA]</scope>
    <source>
        <strain evidence="16 27">POZ149</strain>
    </source>
</reference>
<dbReference type="EMBL" id="CP033236">
    <property type="protein sequence ID" value="AZF71813.1"/>
    <property type="molecule type" value="Genomic_DNA"/>
</dbReference>
<reference evidence="6" key="3">
    <citation type="submission" date="2018-10" db="EMBL/GenBank/DDBJ databases">
        <authorList>
            <person name="McCarthy S."/>
            <person name="Gradnigo J."/>
            <person name="Johnson T."/>
            <person name="Payne S."/>
            <person name="Lipzen A."/>
            <person name="Schackwitz W."/>
            <person name="Martin J."/>
            <person name="Moriyama E."/>
            <person name="Blum P."/>
        </authorList>
    </citation>
    <scope>NUCLEOTIDE SEQUENCE</scope>
    <source>
        <strain evidence="6">SARC-B</strain>
        <strain evidence="7">SARC-C</strain>
        <strain evidence="8">SULA</strain>
    </source>
</reference>
<dbReference type="KEGG" id="ssoa:SULA_2631"/>
<dbReference type="EMBL" id="CP033240">
    <property type="protein sequence ID" value="AZF82267.1"/>
    <property type="molecule type" value="Genomic_DNA"/>
</dbReference>
<evidence type="ECO:0000313" key="21">
    <source>
        <dbReference type="Proteomes" id="UP000269431"/>
    </source>
</evidence>
<reference evidence="20 21" key="2">
    <citation type="journal article" date="2018" name="Proc. Natl. Acad. Sci. U.S.A.">
        <title>Nonmutational mechanism of inheritance in the Archaeon Sulfolobus solfataricus.</title>
        <authorList>
            <person name="Payne S."/>
            <person name="McCarthy S."/>
            <person name="Johnson T."/>
            <person name="North E."/>
            <person name="Blum P."/>
        </authorList>
    </citation>
    <scope>NUCLEOTIDE SEQUENCE [LARGE SCALE GENOMIC DNA]</scope>
    <source>
        <strain evidence="10 20">SARC-H</strain>
        <strain evidence="11 24">SARC-I</strain>
        <strain evidence="13 25">SARC-N</strain>
        <strain evidence="14 26">SARC-O</strain>
        <strain evidence="15 21">SUL120</strain>
        <strain evidence="9 22">SULG</strain>
        <strain evidence="12 23">SULM</strain>
    </source>
</reference>
<evidence type="ECO:0000313" key="25">
    <source>
        <dbReference type="Proteomes" id="UP000278715"/>
    </source>
</evidence>
<dbReference type="Proteomes" id="UP000594632">
    <property type="component" value="Chromosome"/>
</dbReference>
<evidence type="ECO:0000313" key="9">
    <source>
        <dbReference type="EMBL" id="AZF69193.1"/>
    </source>
</evidence>
<evidence type="ECO:0000313" key="26">
    <source>
        <dbReference type="Proteomes" id="UP000282269"/>
    </source>
</evidence>
<dbReference type="PROSITE" id="PS00196">
    <property type="entry name" value="COPPER_BLUE"/>
    <property type="match status" value="1"/>
</dbReference>
<dbReference type="EMBL" id="CP011055">
    <property type="protein sequence ID" value="AKA74727.1"/>
    <property type="molecule type" value="Genomic_DNA"/>
</dbReference>
<evidence type="ECO:0000313" key="11">
    <source>
        <dbReference type="EMBL" id="AZF74433.1"/>
    </source>
</evidence>
<evidence type="ECO:0000256" key="1">
    <source>
        <dbReference type="ARBA" id="ARBA00022448"/>
    </source>
</evidence>
<dbReference type="Proteomes" id="UP000033106">
    <property type="component" value="Chromosome"/>
</dbReference>
<evidence type="ECO:0000256" key="2">
    <source>
        <dbReference type="ARBA" id="ARBA00022723"/>
    </source>
</evidence>
<dbReference type="GO" id="GO:0005507">
    <property type="term" value="F:copper ion binding"/>
    <property type="evidence" value="ECO:0007669"/>
    <property type="project" value="InterPro"/>
</dbReference>
<evidence type="ECO:0000313" key="20">
    <source>
        <dbReference type="Proteomes" id="UP000267993"/>
    </source>
</evidence>
<evidence type="ECO:0000313" key="12">
    <source>
        <dbReference type="EMBL" id="AZF77056.1"/>
    </source>
</evidence>
<evidence type="ECO:0000313" key="15">
    <source>
        <dbReference type="EMBL" id="AZF84860.1"/>
    </source>
</evidence>
<organism evidence="6 18">
    <name type="scientific">Saccharolobus solfataricus</name>
    <name type="common">Sulfolobus solfataricus</name>
    <dbReference type="NCBI Taxonomy" id="2287"/>
    <lineage>
        <taxon>Archaea</taxon>
        <taxon>Thermoproteota</taxon>
        <taxon>Thermoprotei</taxon>
        <taxon>Sulfolobales</taxon>
        <taxon>Sulfolobaceae</taxon>
        <taxon>Saccharolobus</taxon>
    </lineage>
</organism>
<evidence type="ECO:0000256" key="4">
    <source>
        <dbReference type="ARBA" id="ARBA00023008"/>
    </source>
</evidence>
<evidence type="ECO:0000313" key="6">
    <source>
        <dbReference type="EMBL" id="AKA74727.1"/>
    </source>
</evidence>
<keyword evidence="4" id="KW-0186">Copper</keyword>
<dbReference type="KEGG" id="ssol:SULB_2632"/>
<dbReference type="Proteomes" id="UP000267993">
    <property type="component" value="Chromosome"/>
</dbReference>
<evidence type="ECO:0000313" key="19">
    <source>
        <dbReference type="Proteomes" id="UP000033106"/>
    </source>
</evidence>
<evidence type="ECO:0000313" key="17">
    <source>
        <dbReference type="Proteomes" id="UP000033057"/>
    </source>
</evidence>
<dbReference type="EMBL" id="CP011056">
    <property type="protein sequence ID" value="AKA77422.1"/>
    <property type="molecule type" value="Genomic_DNA"/>
</dbReference>
<evidence type="ECO:0000313" key="8">
    <source>
        <dbReference type="EMBL" id="AKA80113.1"/>
    </source>
</evidence>
<dbReference type="Proteomes" id="UP000273194">
    <property type="component" value="Chromosome"/>
</dbReference>
<dbReference type="Proteomes" id="UP000275843">
    <property type="component" value="Chromosome"/>
</dbReference>
<keyword evidence="3" id="KW-0249">Electron transport</keyword>
<evidence type="ECO:0000313" key="10">
    <source>
        <dbReference type="EMBL" id="AZF71813.1"/>
    </source>
</evidence>
<dbReference type="EMBL" id="CP033238">
    <property type="protein sequence ID" value="AZF77056.1"/>
    <property type="molecule type" value="Genomic_DNA"/>
</dbReference>
<dbReference type="EMBL" id="CP033237">
    <property type="protein sequence ID" value="AZF74433.1"/>
    <property type="molecule type" value="Genomic_DNA"/>
</dbReference>
<evidence type="ECO:0000313" key="13">
    <source>
        <dbReference type="EMBL" id="AZF79661.1"/>
    </source>
</evidence>
<dbReference type="EMBL" id="CP033239">
    <property type="protein sequence ID" value="AZF79661.1"/>
    <property type="molecule type" value="Genomic_DNA"/>
</dbReference>
<evidence type="ECO:0000313" key="24">
    <source>
        <dbReference type="Proteomes" id="UP000275843"/>
    </source>
</evidence>
<dbReference type="RefSeq" id="WP_009988459.1">
    <property type="nucleotide sequence ID" value="NZ_CP011055.2"/>
</dbReference>
<evidence type="ECO:0000313" key="27">
    <source>
        <dbReference type="Proteomes" id="UP000594632"/>
    </source>
</evidence>